<dbReference type="GO" id="GO:0008270">
    <property type="term" value="F:zinc ion binding"/>
    <property type="evidence" value="ECO:0007669"/>
    <property type="project" value="UniProtKB-KW"/>
</dbReference>
<keyword evidence="1" id="KW-0479">Metal-binding</keyword>
<evidence type="ECO:0000313" key="5">
    <source>
        <dbReference type="Proteomes" id="UP001154282"/>
    </source>
</evidence>
<evidence type="ECO:0000256" key="2">
    <source>
        <dbReference type="SAM" id="MobiDB-lite"/>
    </source>
</evidence>
<dbReference type="PANTHER" id="PTHR31286:SF99">
    <property type="entry name" value="DUF4283 DOMAIN-CONTAINING PROTEIN"/>
    <property type="match status" value="1"/>
</dbReference>
<feature type="compositionally biased region" description="Basic and acidic residues" evidence="2">
    <location>
        <begin position="272"/>
        <end position="281"/>
    </location>
</feature>
<reference evidence="4" key="1">
    <citation type="submission" date="2022-08" db="EMBL/GenBank/DDBJ databases">
        <authorList>
            <person name="Gutierrez-Valencia J."/>
        </authorList>
    </citation>
    <scope>NUCLEOTIDE SEQUENCE</scope>
</reference>
<dbReference type="SUPFAM" id="SSF57756">
    <property type="entry name" value="Retrovirus zinc finger-like domains"/>
    <property type="match status" value="1"/>
</dbReference>
<feature type="region of interest" description="Disordered" evidence="2">
    <location>
        <begin position="264"/>
        <end position="354"/>
    </location>
</feature>
<feature type="domain" description="CCHC-type" evidence="3">
    <location>
        <begin position="238"/>
        <end position="253"/>
    </location>
</feature>
<dbReference type="InterPro" id="IPR001878">
    <property type="entry name" value="Znf_CCHC"/>
</dbReference>
<evidence type="ECO:0000313" key="4">
    <source>
        <dbReference type="EMBL" id="CAI0398670.1"/>
    </source>
</evidence>
<sequence>MLCMTSVSEAAPPEGTTPTGRPPDDPQPPDLTSPTPTTIIELEATPSAETSVNLMLIDESAGEANKVIDGTKIPTATSGETGGDKPAGLSMISLRALWRPTSAWEVHALDDDCFLVKLGSDQDYFKALTEGPWVIFDHYLLVQQWTPSFRVSDQLPKSMVVWVQFPGFPVHFYHKEILFSMGNMIGRAIKLDYHTLHQQRTKFARIAVEVDLSRPLVPRIRLDGKWQPVEYENVPVVCFECGRIGHAQTSCPSLRPTIPTINFPGAGGELSAGDKTDEREPNGGFGPWMVVARKSRRNQRASPNKGKAGVENTVGNGPDLGHLGKLENKSLNDLPSSDSQLRQPEPPKSQGKIAAREKASWARVLGLLWALLVPPLQPAKACFPF</sequence>
<dbReference type="GO" id="GO:0003676">
    <property type="term" value="F:nucleic acid binding"/>
    <property type="evidence" value="ECO:0007669"/>
    <property type="project" value="InterPro"/>
</dbReference>
<protein>
    <recommendedName>
        <fullName evidence="3">CCHC-type domain-containing protein</fullName>
    </recommendedName>
</protein>
<accession>A0AAV0IM71</accession>
<dbReference type="InterPro" id="IPR036875">
    <property type="entry name" value="Znf_CCHC_sf"/>
</dbReference>
<keyword evidence="1" id="KW-0863">Zinc-finger</keyword>
<keyword evidence="1" id="KW-0862">Zinc</keyword>
<proteinExistence type="predicted"/>
<dbReference type="PROSITE" id="PS50158">
    <property type="entry name" value="ZF_CCHC"/>
    <property type="match status" value="1"/>
</dbReference>
<dbReference type="Proteomes" id="UP001154282">
    <property type="component" value="Unassembled WGS sequence"/>
</dbReference>
<dbReference type="EMBL" id="CAMGYJ010000004">
    <property type="protein sequence ID" value="CAI0398670.1"/>
    <property type="molecule type" value="Genomic_DNA"/>
</dbReference>
<feature type="region of interest" description="Disordered" evidence="2">
    <location>
        <begin position="1"/>
        <end position="36"/>
    </location>
</feature>
<comment type="caution">
    <text evidence="4">The sequence shown here is derived from an EMBL/GenBank/DDBJ whole genome shotgun (WGS) entry which is preliminary data.</text>
</comment>
<evidence type="ECO:0000256" key="1">
    <source>
        <dbReference type="PROSITE-ProRule" id="PRU00047"/>
    </source>
</evidence>
<gene>
    <name evidence="4" type="ORF">LITE_LOCUS9992</name>
</gene>
<dbReference type="PANTHER" id="PTHR31286">
    <property type="entry name" value="GLYCINE-RICH CELL WALL STRUCTURAL PROTEIN 1.8-LIKE"/>
    <property type="match status" value="1"/>
</dbReference>
<dbReference type="InterPro" id="IPR025558">
    <property type="entry name" value="DUF4283"/>
</dbReference>
<dbReference type="Pfam" id="PF14111">
    <property type="entry name" value="DUF4283"/>
    <property type="match status" value="1"/>
</dbReference>
<dbReference type="InterPro" id="IPR040256">
    <property type="entry name" value="At4g02000-like"/>
</dbReference>
<name>A0AAV0IM71_9ROSI</name>
<organism evidence="4 5">
    <name type="scientific">Linum tenue</name>
    <dbReference type="NCBI Taxonomy" id="586396"/>
    <lineage>
        <taxon>Eukaryota</taxon>
        <taxon>Viridiplantae</taxon>
        <taxon>Streptophyta</taxon>
        <taxon>Embryophyta</taxon>
        <taxon>Tracheophyta</taxon>
        <taxon>Spermatophyta</taxon>
        <taxon>Magnoliopsida</taxon>
        <taxon>eudicotyledons</taxon>
        <taxon>Gunneridae</taxon>
        <taxon>Pentapetalae</taxon>
        <taxon>rosids</taxon>
        <taxon>fabids</taxon>
        <taxon>Malpighiales</taxon>
        <taxon>Linaceae</taxon>
        <taxon>Linum</taxon>
    </lineage>
</organism>
<dbReference type="AlphaFoldDB" id="A0AAV0IM71"/>
<keyword evidence="5" id="KW-1185">Reference proteome</keyword>
<evidence type="ECO:0000259" key="3">
    <source>
        <dbReference type="PROSITE" id="PS50158"/>
    </source>
</evidence>
<feature type="compositionally biased region" description="Polar residues" evidence="2">
    <location>
        <begin position="331"/>
        <end position="342"/>
    </location>
</feature>